<dbReference type="GO" id="GO:0016102">
    <property type="term" value="P:diterpenoid biosynthetic process"/>
    <property type="evidence" value="ECO:0007669"/>
    <property type="project" value="TreeGrafter"/>
</dbReference>
<feature type="domain" description="Terpene synthase N-terminal" evidence="5">
    <location>
        <begin position="210"/>
        <end position="396"/>
    </location>
</feature>
<accession>A0A8B8K322</accession>
<dbReference type="PANTHER" id="PTHR31739:SF25">
    <property type="entry name" value="(E,E)-GERANYLLINALOOL SYNTHASE"/>
    <property type="match status" value="1"/>
</dbReference>
<dbReference type="InterPro" id="IPR036965">
    <property type="entry name" value="Terpene_synth_N_sf"/>
</dbReference>
<gene>
    <name evidence="8" type="primary">LOC113852067</name>
</gene>
<keyword evidence="7" id="KW-1185">Reference proteome</keyword>
<evidence type="ECO:0000259" key="6">
    <source>
        <dbReference type="Pfam" id="PF03936"/>
    </source>
</evidence>
<protein>
    <submittedName>
        <fullName evidence="8">(E,E)-geranyllinalool synthase-like</fullName>
    </submittedName>
</protein>
<dbReference type="AlphaFoldDB" id="A0A8B8K322"/>
<dbReference type="FunFam" id="1.50.10.130:FF:000002">
    <property type="entry name" value="Ent-copalyl diphosphate synthase, chloroplastic"/>
    <property type="match status" value="1"/>
</dbReference>
<keyword evidence="4" id="KW-0456">Lyase</keyword>
<dbReference type="PANTHER" id="PTHR31739">
    <property type="entry name" value="ENT-COPALYL DIPHOSPHATE SYNTHASE, CHLOROPLASTIC"/>
    <property type="match status" value="1"/>
</dbReference>
<dbReference type="Proteomes" id="UP000694853">
    <property type="component" value="Unplaced"/>
</dbReference>
<organism evidence="7 8">
    <name type="scientific">Abrus precatorius</name>
    <name type="common">Indian licorice</name>
    <name type="synonym">Glycine abrus</name>
    <dbReference type="NCBI Taxonomy" id="3816"/>
    <lineage>
        <taxon>Eukaryota</taxon>
        <taxon>Viridiplantae</taxon>
        <taxon>Streptophyta</taxon>
        <taxon>Embryophyta</taxon>
        <taxon>Tracheophyta</taxon>
        <taxon>Spermatophyta</taxon>
        <taxon>Magnoliopsida</taxon>
        <taxon>eudicotyledons</taxon>
        <taxon>Gunneridae</taxon>
        <taxon>Pentapetalae</taxon>
        <taxon>rosids</taxon>
        <taxon>fabids</taxon>
        <taxon>Fabales</taxon>
        <taxon>Fabaceae</taxon>
        <taxon>Papilionoideae</taxon>
        <taxon>50 kb inversion clade</taxon>
        <taxon>NPAAA clade</taxon>
        <taxon>indigoferoid/millettioid clade</taxon>
        <taxon>Abreae</taxon>
        <taxon>Abrus</taxon>
    </lineage>
</organism>
<evidence type="ECO:0000256" key="4">
    <source>
        <dbReference type="ARBA" id="ARBA00023239"/>
    </source>
</evidence>
<dbReference type="SUPFAM" id="SSF48239">
    <property type="entry name" value="Terpenoid cyclases/Protein prenyltransferases"/>
    <property type="match status" value="2"/>
</dbReference>
<dbReference type="SUPFAM" id="SSF48576">
    <property type="entry name" value="Terpenoid synthases"/>
    <property type="match status" value="1"/>
</dbReference>
<dbReference type="InterPro" id="IPR001906">
    <property type="entry name" value="Terpene_synth_N"/>
</dbReference>
<dbReference type="InterPro" id="IPR008949">
    <property type="entry name" value="Isoprenoid_synthase_dom_sf"/>
</dbReference>
<dbReference type="Gene3D" id="1.50.10.130">
    <property type="entry name" value="Terpene synthase, N-terminal domain"/>
    <property type="match status" value="1"/>
</dbReference>
<evidence type="ECO:0000259" key="5">
    <source>
        <dbReference type="Pfam" id="PF01397"/>
    </source>
</evidence>
<feature type="domain" description="Terpene synthase metal-binding" evidence="6">
    <location>
        <begin position="473"/>
        <end position="709"/>
    </location>
</feature>
<evidence type="ECO:0000313" key="8">
    <source>
        <dbReference type="RefSeq" id="XP_027338125.1"/>
    </source>
</evidence>
<dbReference type="GeneID" id="113852067"/>
<comment type="cofactor">
    <cofactor evidence="1">
        <name>Mg(2+)</name>
        <dbReference type="ChEBI" id="CHEBI:18420"/>
    </cofactor>
</comment>
<proteinExistence type="predicted"/>
<dbReference type="Pfam" id="PF01397">
    <property type="entry name" value="Terpene_synth"/>
    <property type="match status" value="1"/>
</dbReference>
<keyword evidence="3" id="KW-0460">Magnesium</keyword>
<evidence type="ECO:0000256" key="3">
    <source>
        <dbReference type="ARBA" id="ARBA00022842"/>
    </source>
</evidence>
<dbReference type="Gene3D" id="1.10.600.10">
    <property type="entry name" value="Farnesyl Diphosphate Synthase"/>
    <property type="match status" value="1"/>
</dbReference>
<name>A0A8B8K322_ABRPR</name>
<dbReference type="InterPro" id="IPR050148">
    <property type="entry name" value="Terpene_synthase-like"/>
</dbReference>
<dbReference type="KEGG" id="aprc:113852067"/>
<dbReference type="Gene3D" id="1.50.10.160">
    <property type="match status" value="1"/>
</dbReference>
<dbReference type="SFLD" id="SFLDG01014">
    <property type="entry name" value="Terpene_Cyclase_Like_1_N-term"/>
    <property type="match status" value="1"/>
</dbReference>
<sequence length="830" mass="95625">MEIPLSSFQSRVQKIKRKIFSSDIDLYSFVCPSAYDTAWLAIIPDSRNPSHPMFKNYLDWLLNNQKPEGFWGECDTFGQPTIESLPATLASMVALKKWNTGKLLVEKGRSFIRGNADKLLNEVKDDYPRWFFIVLPAMVELADTMGLDVDFPEASRDKMLYIFSCRRKFLNNNGHGVEGGIRCYPPLLANLEALPPSYVSEEDIGRNLSSDGSLFQSPSATAKAFMAFGKKECLTYLQSLAQRCPNGVPQEYPVDEELIKLCMVNHLQRLGLGEYFKREIDILLTQLYRNYNMEQNSRVKKEPNLSAAQLHKNSLAFHLLRTHGHKVSPLSFCWFLRHDEIRAQVEKDYEHFSSALLHVFRASNLMFCGEHELEEAKTFSKRLIEKIIYTENGHRPQMEHELNLPWFVRLDHLDHRTWIEDKDANALWKGKASYNRISYHYNDELLHLATQNFEFKQSLYKNELKELKRWAEDCGISNMGFGREKTTYCYFAVAAATSSWLPHDSYVRMLVTKSAVIITVADDFFDMMGSISELEILSDAVGRWDSRGLSGHSKVIFDALDNLVSEVTSKYLQQEETTDISHNLKDLWHETFLSWLIEAQWSRNRHTPSIDCYLKTGMISIATHNIVLPASCFLKPSLPTKKLRPIQYDPITELLMVTSRLLNDVESYKKEKEDGKFNSVLVNLIENPEHDIEDSIAFVREIIEKKRKEFLEHVLIDGLCDLPKPCKQLHLSCLKVFNMFFNSRNIYDSNTELVEDINKAIYLPLSKTKKRPSLHPPPKKSDTTAKFQFGLSFKQHNSRMSFTAHQVATSTLRNGFCMTFIAPKIGLGFI</sequence>
<dbReference type="InterPro" id="IPR005630">
    <property type="entry name" value="Terpene_synthase_metal-bd"/>
</dbReference>
<evidence type="ECO:0000313" key="7">
    <source>
        <dbReference type="Proteomes" id="UP000694853"/>
    </source>
</evidence>
<keyword evidence="2" id="KW-0479">Metal-binding</keyword>
<reference evidence="7" key="1">
    <citation type="journal article" date="2019" name="Toxins">
        <title>Detection of Abrin-Like and Prepropulchellin-Like Toxin Genes and Transcripts Using Whole Genome Sequencing and Full-Length Transcript Sequencing of Abrus precatorius.</title>
        <authorList>
            <person name="Hovde B.T."/>
            <person name="Daligault H.E."/>
            <person name="Hanschen E.R."/>
            <person name="Kunde Y.A."/>
            <person name="Johnson M.B."/>
            <person name="Starkenburg S.R."/>
            <person name="Johnson S.L."/>
        </authorList>
    </citation>
    <scope>NUCLEOTIDE SEQUENCE [LARGE SCALE GENOMIC DNA]</scope>
</reference>
<evidence type="ECO:0000256" key="2">
    <source>
        <dbReference type="ARBA" id="ARBA00022723"/>
    </source>
</evidence>
<dbReference type="FunFam" id="1.10.600.10:FF:000036">
    <property type="entry name" value="cis-abienol synthase, chloroplastic"/>
    <property type="match status" value="1"/>
</dbReference>
<dbReference type="InterPro" id="IPR008930">
    <property type="entry name" value="Terpenoid_cyclase/PrenylTrfase"/>
</dbReference>
<dbReference type="RefSeq" id="XP_027338125.1">
    <property type="nucleotide sequence ID" value="XM_027482324.1"/>
</dbReference>
<dbReference type="GO" id="GO:0000287">
    <property type="term" value="F:magnesium ion binding"/>
    <property type="evidence" value="ECO:0007669"/>
    <property type="project" value="InterPro"/>
</dbReference>
<reference evidence="8" key="2">
    <citation type="submission" date="2025-08" db="UniProtKB">
        <authorList>
            <consortium name="RefSeq"/>
        </authorList>
    </citation>
    <scope>IDENTIFICATION</scope>
    <source>
        <tissue evidence="8">Young leaves</tissue>
    </source>
</reference>
<dbReference type="GO" id="GO:0010333">
    <property type="term" value="F:terpene synthase activity"/>
    <property type="evidence" value="ECO:0007669"/>
    <property type="project" value="InterPro"/>
</dbReference>
<dbReference type="Pfam" id="PF03936">
    <property type="entry name" value="Terpene_synth_C"/>
    <property type="match status" value="1"/>
</dbReference>
<evidence type="ECO:0000256" key="1">
    <source>
        <dbReference type="ARBA" id="ARBA00001946"/>
    </source>
</evidence>
<dbReference type="OrthoDB" id="2343925at2759"/>